<dbReference type="PANTHER" id="PTHR45647">
    <property type="entry name" value="OS02G0152300 PROTEIN"/>
    <property type="match status" value="1"/>
</dbReference>
<evidence type="ECO:0000256" key="8">
    <source>
        <dbReference type="ARBA" id="ARBA00022786"/>
    </source>
</evidence>
<protein>
    <recommendedName>
        <fullName evidence="4">RING-type E3 ubiquitin transferase</fullName>
        <ecNumber evidence="4">2.3.2.27</ecNumber>
    </recommendedName>
</protein>
<evidence type="ECO:0000256" key="7">
    <source>
        <dbReference type="ARBA" id="ARBA00022777"/>
    </source>
</evidence>
<dbReference type="InterPro" id="IPR003613">
    <property type="entry name" value="Ubox_domain"/>
</dbReference>
<proteinExistence type="predicted"/>
<keyword evidence="11" id="KW-0175">Coiled coil</keyword>
<dbReference type="SUPFAM" id="SSF57850">
    <property type="entry name" value="RING/U-box"/>
    <property type="match status" value="1"/>
</dbReference>
<dbReference type="Gene3D" id="3.40.50.620">
    <property type="entry name" value="HUPs"/>
    <property type="match status" value="2"/>
</dbReference>
<keyword evidence="9 10" id="KW-0067">ATP-binding</keyword>
<comment type="caution">
    <text evidence="15">The sequence shown here is derived from an EMBL/GenBank/DDBJ whole genome shotgun (WGS) entry which is preliminary data.</text>
</comment>
<dbReference type="Gene3D" id="3.30.40.10">
    <property type="entry name" value="Zinc/RING finger domain, C3HC4 (zinc finger)"/>
    <property type="match status" value="1"/>
</dbReference>
<dbReference type="InterPro" id="IPR013083">
    <property type="entry name" value="Znf_RING/FYVE/PHD"/>
</dbReference>
<dbReference type="InterPro" id="IPR051348">
    <property type="entry name" value="U-box_ubiquitin_ligases"/>
</dbReference>
<dbReference type="SMART" id="SM00220">
    <property type="entry name" value="S_TKc"/>
    <property type="match status" value="1"/>
</dbReference>
<feature type="binding site" evidence="10">
    <location>
        <position position="492"/>
    </location>
    <ligand>
        <name>ATP</name>
        <dbReference type="ChEBI" id="CHEBI:30616"/>
    </ligand>
</feature>
<feature type="compositionally biased region" description="Polar residues" evidence="12">
    <location>
        <begin position="265"/>
        <end position="281"/>
    </location>
</feature>
<keyword evidence="5" id="KW-0808">Transferase</keyword>
<name>A0ABQ7MXJ4_BRACM</name>
<dbReference type="Gene3D" id="1.10.510.10">
    <property type="entry name" value="Transferase(Phosphotransferase) domain 1"/>
    <property type="match status" value="1"/>
</dbReference>
<dbReference type="PROSITE" id="PS51698">
    <property type="entry name" value="U_BOX"/>
    <property type="match status" value="1"/>
</dbReference>
<dbReference type="Pfam" id="PF04564">
    <property type="entry name" value="U-box"/>
    <property type="match status" value="1"/>
</dbReference>
<evidence type="ECO:0000256" key="11">
    <source>
        <dbReference type="SAM" id="Coils"/>
    </source>
</evidence>
<dbReference type="PANTHER" id="PTHR45647:SF100">
    <property type="entry name" value="U-BOX DOMAIN-CONTAINING PROTEIN 33"/>
    <property type="match status" value="1"/>
</dbReference>
<dbReference type="PROSITE" id="PS50011">
    <property type="entry name" value="PROTEIN_KINASE_DOM"/>
    <property type="match status" value="1"/>
</dbReference>
<dbReference type="PROSITE" id="PS00108">
    <property type="entry name" value="PROTEIN_KINASE_ST"/>
    <property type="match status" value="1"/>
</dbReference>
<evidence type="ECO:0000256" key="1">
    <source>
        <dbReference type="ARBA" id="ARBA00000900"/>
    </source>
</evidence>
<evidence type="ECO:0000259" key="13">
    <source>
        <dbReference type="PROSITE" id="PS50011"/>
    </source>
</evidence>
<evidence type="ECO:0000256" key="5">
    <source>
        <dbReference type="ARBA" id="ARBA00022679"/>
    </source>
</evidence>
<dbReference type="CDD" id="cd16655">
    <property type="entry name" value="RING-Ubox_WDSUB1-like"/>
    <property type="match status" value="1"/>
</dbReference>
<dbReference type="InterPro" id="IPR000719">
    <property type="entry name" value="Prot_kinase_dom"/>
</dbReference>
<gene>
    <name evidence="15" type="primary">A04p040220.1_BraROA</name>
    <name evidence="15" type="ORF">IGI04_017157</name>
</gene>
<feature type="region of interest" description="Disordered" evidence="12">
    <location>
        <begin position="220"/>
        <end position="290"/>
    </location>
</feature>
<dbReference type="CDD" id="cd01989">
    <property type="entry name" value="USP_STK_Ubox_N"/>
    <property type="match status" value="2"/>
</dbReference>
<evidence type="ECO:0000256" key="6">
    <source>
        <dbReference type="ARBA" id="ARBA00022741"/>
    </source>
</evidence>
<evidence type="ECO:0000256" key="12">
    <source>
        <dbReference type="SAM" id="MobiDB-lite"/>
    </source>
</evidence>
<dbReference type="SUPFAM" id="SSF56112">
    <property type="entry name" value="Protein kinase-like (PK-like)"/>
    <property type="match status" value="1"/>
</dbReference>
<dbReference type="InterPro" id="IPR011009">
    <property type="entry name" value="Kinase-like_dom_sf"/>
</dbReference>
<comment type="function">
    <text evidence="2">Functions as an E3 ubiquitin ligase.</text>
</comment>
<organism evidence="15 16">
    <name type="scientific">Brassica rapa subsp. trilocularis</name>
    <dbReference type="NCBI Taxonomy" id="1813537"/>
    <lineage>
        <taxon>Eukaryota</taxon>
        <taxon>Viridiplantae</taxon>
        <taxon>Streptophyta</taxon>
        <taxon>Embryophyta</taxon>
        <taxon>Tracheophyta</taxon>
        <taxon>Spermatophyta</taxon>
        <taxon>Magnoliopsida</taxon>
        <taxon>eudicotyledons</taxon>
        <taxon>Gunneridae</taxon>
        <taxon>Pentapetalae</taxon>
        <taxon>rosids</taxon>
        <taxon>malvids</taxon>
        <taxon>Brassicales</taxon>
        <taxon>Brassicaceae</taxon>
        <taxon>Brassiceae</taxon>
        <taxon>Brassica</taxon>
    </lineage>
</organism>
<keyword evidence="6 10" id="KW-0547">Nucleotide-binding</keyword>
<dbReference type="PROSITE" id="PS00107">
    <property type="entry name" value="PROTEIN_KINASE_ATP"/>
    <property type="match status" value="1"/>
</dbReference>
<comment type="pathway">
    <text evidence="3">Protein modification; protein ubiquitination.</text>
</comment>
<feature type="compositionally biased region" description="Polar residues" evidence="12">
    <location>
        <begin position="226"/>
        <end position="247"/>
    </location>
</feature>
<dbReference type="Gene3D" id="3.30.200.20">
    <property type="entry name" value="Phosphorylase Kinase, domain 1"/>
    <property type="match status" value="1"/>
</dbReference>
<keyword evidence="8" id="KW-0833">Ubl conjugation pathway</keyword>
<evidence type="ECO:0000256" key="4">
    <source>
        <dbReference type="ARBA" id="ARBA00012483"/>
    </source>
</evidence>
<evidence type="ECO:0000256" key="9">
    <source>
        <dbReference type="ARBA" id="ARBA00022840"/>
    </source>
</evidence>
<evidence type="ECO:0000256" key="2">
    <source>
        <dbReference type="ARBA" id="ARBA00003861"/>
    </source>
</evidence>
<accession>A0ABQ7MXJ4</accession>
<dbReference type="Pfam" id="PF00069">
    <property type="entry name" value="Pkinase"/>
    <property type="match status" value="1"/>
</dbReference>
<dbReference type="EC" id="2.3.2.27" evidence="4"/>
<dbReference type="Proteomes" id="UP000823674">
    <property type="component" value="Chromosome A04"/>
</dbReference>
<evidence type="ECO:0000256" key="10">
    <source>
        <dbReference type="PROSITE-ProRule" id="PRU10141"/>
    </source>
</evidence>
<feature type="compositionally biased region" description="Low complexity" evidence="12">
    <location>
        <begin position="23"/>
        <end position="37"/>
    </location>
</feature>
<dbReference type="EMBL" id="JADBGQ010000004">
    <property type="protein sequence ID" value="KAG5402550.1"/>
    <property type="molecule type" value="Genomic_DNA"/>
</dbReference>
<keyword evidence="7" id="KW-0418">Kinase</keyword>
<feature type="domain" description="Protein kinase" evidence="13">
    <location>
        <begin position="465"/>
        <end position="722"/>
    </location>
</feature>
<reference evidence="15 16" key="1">
    <citation type="submission" date="2021-03" db="EMBL/GenBank/DDBJ databases">
        <authorList>
            <person name="King G.J."/>
            <person name="Bancroft I."/>
            <person name="Baten A."/>
            <person name="Bloomfield J."/>
            <person name="Borpatragohain P."/>
            <person name="He Z."/>
            <person name="Irish N."/>
            <person name="Irwin J."/>
            <person name="Liu K."/>
            <person name="Mauleon R.P."/>
            <person name="Moore J."/>
            <person name="Morris R."/>
            <person name="Ostergaard L."/>
            <person name="Wang B."/>
            <person name="Wells R."/>
        </authorList>
    </citation>
    <scope>NUCLEOTIDE SEQUENCE [LARGE SCALE GENOMIC DNA]</scope>
    <source>
        <strain evidence="15">R-o-18</strain>
        <tissue evidence="15">Leaf</tissue>
    </source>
</reference>
<evidence type="ECO:0000259" key="14">
    <source>
        <dbReference type="PROSITE" id="PS51698"/>
    </source>
</evidence>
<sequence>MALVTPIPAMSERAGSMRFHGMTTTSPGSRSSRSSVTEEPLSRLIEEKIFVAVDKHVAKSKSTLVWALQNTGGKKICVVHVHQPSQMIPVMGAKFPVSSVKEEEVKVFREKEREKVHMILDEYLRICHQRGVRAEKMFIETESIENGIVQLISELGIKKLSRKAIFVRREAPAPCQIWFTCKGYLIHTRETADDGASEYVASPRPSINANDLLQALSRPEPGSVQRLGSNGSSTEHSERVSNGSLNTTDDEERDFDGSGVRGSATVMSTVDENSGRSSPSNFPDGVDDSFHDKIRQATSEAQSSKREAFAETVRRQKAEKNALDAIKRVKQSETAYSEELKRRKDTETAVSKEKERFVTIKKEQEAVTEEVQTATAQKHTLENQIAEADTTMETLNKKLDIAVKLLQKLKSEREELQSERDRALREAEELRTLATETTSTLQQQLLPHYFTDFSFSEIEEATNRFDSTLKIGEGGYGSIYVGTLRHTQVAIKILNPRSSQGPVEYQQEVDVLSKTRHPNIITLIGACPEGWSLVYEYLPDGSLEDRLTCKNNSPPLSWQNRVRIATEICAALVFLHSNKAHSLVHGDLKPANILLDGNLVSKLSDFGTCSLGRSKTDLTGTAPYLDPEASSRGELTPKSDVYSFGVILLRLLTGRPALRIANEVKYALDSGSLNNLLDPLAGDWPFVQAEQLARLALRCCESVGDNRPDLGTEVWRVLEPMRASSGGSSSFHLGRNEQRIAPPYFICPIFQEVMQDPHVAADGFTYEAEAIRAWLDSGHDTSPMTNAKLSHNSLIPNHALRSAQLNRKDKDKAQKILDNVERIHIEMDSVEKRIIQYLISEKGVKNLVMGSLQTQNFVSPQAMEEEEAATCQVLEEKLYVAVGREVWKNISNLMWALENSQGKKICILHIHQPSPTIPVLGTRFEASTVDEESVRAYRGKETAKTDKILQEYLSICLKKGVQAEKLCVEMDSIEKGIVEVIYQHRIRKFVMGAAADKHYSIKMEDLKSKKANFVCQQAPATCQIHFTCRGNLIHTREARVDEVRALSVLLSDFQRLVLPQIRSDVQNNTSSMDVISSEVLISDIQEELNDSSSLAFPCSGMGLNMMNFIINSTKLWQKLTIQNHEHCE</sequence>
<dbReference type="InterPro" id="IPR017441">
    <property type="entry name" value="Protein_kinase_ATP_BS"/>
</dbReference>
<evidence type="ECO:0000313" key="16">
    <source>
        <dbReference type="Proteomes" id="UP000823674"/>
    </source>
</evidence>
<feature type="domain" description="U-box" evidence="14">
    <location>
        <begin position="740"/>
        <end position="814"/>
    </location>
</feature>
<dbReference type="InterPro" id="IPR008271">
    <property type="entry name" value="Ser/Thr_kinase_AS"/>
</dbReference>
<feature type="region of interest" description="Disordered" evidence="12">
    <location>
        <begin position="14"/>
        <end position="39"/>
    </location>
</feature>
<feature type="coiled-coil region" evidence="11">
    <location>
        <begin position="364"/>
        <end position="433"/>
    </location>
</feature>
<keyword evidence="16" id="KW-1185">Reference proteome</keyword>
<comment type="catalytic activity">
    <reaction evidence="1">
        <text>S-ubiquitinyl-[E2 ubiquitin-conjugating enzyme]-L-cysteine + [acceptor protein]-L-lysine = [E2 ubiquitin-conjugating enzyme]-L-cysteine + N(6)-ubiquitinyl-[acceptor protein]-L-lysine.</text>
        <dbReference type="EC" id="2.3.2.27"/>
    </reaction>
</comment>
<evidence type="ECO:0000313" key="15">
    <source>
        <dbReference type="EMBL" id="KAG5402550.1"/>
    </source>
</evidence>
<dbReference type="InterPro" id="IPR014729">
    <property type="entry name" value="Rossmann-like_a/b/a_fold"/>
</dbReference>
<evidence type="ECO:0000256" key="3">
    <source>
        <dbReference type="ARBA" id="ARBA00004906"/>
    </source>
</evidence>
<dbReference type="SMART" id="SM00504">
    <property type="entry name" value="Ubox"/>
    <property type="match status" value="1"/>
</dbReference>